<dbReference type="SUPFAM" id="SSF53850">
    <property type="entry name" value="Periplasmic binding protein-like II"/>
    <property type="match status" value="1"/>
</dbReference>
<dbReference type="InterPro" id="IPR000847">
    <property type="entry name" value="LysR_HTH_N"/>
</dbReference>
<dbReference type="AlphaFoldDB" id="A0A9D1HXW0"/>
<dbReference type="GO" id="GO:0003700">
    <property type="term" value="F:DNA-binding transcription factor activity"/>
    <property type="evidence" value="ECO:0007669"/>
    <property type="project" value="InterPro"/>
</dbReference>
<dbReference type="PANTHER" id="PTHR30346:SF28">
    <property type="entry name" value="HTH-TYPE TRANSCRIPTIONAL REGULATOR CYNR"/>
    <property type="match status" value="1"/>
</dbReference>
<proteinExistence type="inferred from homology"/>
<evidence type="ECO:0000313" key="7">
    <source>
        <dbReference type="Proteomes" id="UP000824078"/>
    </source>
</evidence>
<evidence type="ECO:0000256" key="1">
    <source>
        <dbReference type="ARBA" id="ARBA00009437"/>
    </source>
</evidence>
<dbReference type="PROSITE" id="PS50931">
    <property type="entry name" value="HTH_LYSR"/>
    <property type="match status" value="1"/>
</dbReference>
<keyword evidence="3" id="KW-0238">DNA-binding</keyword>
<dbReference type="InterPro" id="IPR036388">
    <property type="entry name" value="WH-like_DNA-bd_sf"/>
</dbReference>
<evidence type="ECO:0000256" key="2">
    <source>
        <dbReference type="ARBA" id="ARBA00023015"/>
    </source>
</evidence>
<accession>A0A9D1HXW0</accession>
<keyword evidence="4" id="KW-0804">Transcription</keyword>
<comment type="similarity">
    <text evidence="1">Belongs to the LysR transcriptional regulatory family.</text>
</comment>
<dbReference type="CDD" id="cd05466">
    <property type="entry name" value="PBP2_LTTR_substrate"/>
    <property type="match status" value="1"/>
</dbReference>
<dbReference type="Gene3D" id="1.10.10.10">
    <property type="entry name" value="Winged helix-like DNA-binding domain superfamily/Winged helix DNA-binding domain"/>
    <property type="match status" value="1"/>
</dbReference>
<name>A0A9D1HXW0_9ACTN</name>
<evidence type="ECO:0000256" key="3">
    <source>
        <dbReference type="ARBA" id="ARBA00023125"/>
    </source>
</evidence>
<dbReference type="GO" id="GO:0032993">
    <property type="term" value="C:protein-DNA complex"/>
    <property type="evidence" value="ECO:0007669"/>
    <property type="project" value="TreeGrafter"/>
</dbReference>
<dbReference type="PRINTS" id="PR00039">
    <property type="entry name" value="HTHLYSR"/>
</dbReference>
<gene>
    <name evidence="6" type="ORF">IAD17_06635</name>
</gene>
<sequence>MELRTLHYFHVLAREGSITGAAQALHITAPTLSRQLASLEREFGRELYRRTSRGIVLTEHGLILDRYAETFTDLADKVRDELALPANTVSGPIHVAAGETHMTSLLARTFAAVRQSYPDVTFQLYSGSSTDLLENLARGAYDFMLECEVRPHVDMNVLELPGGDTWGVLVPAADSLAQKKAVQPKDLLGRPLICSRQAMASKMFHDWAKELAEQMDVVAYYNLPCNGRYFVEQGVGIMLTYDGIFETHTGGSIAFVPLDPPLISRQGIIWRKVIPTPPAQVFLDELRRQIGFEEFAAASKTGQPQGD</sequence>
<dbReference type="Gene3D" id="3.40.190.290">
    <property type="match status" value="1"/>
</dbReference>
<feature type="domain" description="HTH lysR-type" evidence="5">
    <location>
        <begin position="1"/>
        <end position="58"/>
    </location>
</feature>
<evidence type="ECO:0000256" key="4">
    <source>
        <dbReference type="ARBA" id="ARBA00023163"/>
    </source>
</evidence>
<dbReference type="InterPro" id="IPR036390">
    <property type="entry name" value="WH_DNA-bd_sf"/>
</dbReference>
<dbReference type="Pfam" id="PF03466">
    <property type="entry name" value="LysR_substrate"/>
    <property type="match status" value="1"/>
</dbReference>
<protein>
    <submittedName>
        <fullName evidence="6">LysR family transcriptional regulator</fullName>
    </submittedName>
</protein>
<dbReference type="PANTHER" id="PTHR30346">
    <property type="entry name" value="TRANSCRIPTIONAL DUAL REGULATOR HCAR-RELATED"/>
    <property type="match status" value="1"/>
</dbReference>
<dbReference type="SUPFAM" id="SSF46785">
    <property type="entry name" value="Winged helix' DNA-binding domain"/>
    <property type="match status" value="1"/>
</dbReference>
<dbReference type="Pfam" id="PF00126">
    <property type="entry name" value="HTH_1"/>
    <property type="match status" value="1"/>
</dbReference>
<evidence type="ECO:0000313" key="6">
    <source>
        <dbReference type="EMBL" id="HIU24581.1"/>
    </source>
</evidence>
<keyword evidence="2" id="KW-0805">Transcription regulation</keyword>
<comment type="caution">
    <text evidence="6">The sequence shown here is derived from an EMBL/GenBank/DDBJ whole genome shotgun (WGS) entry which is preliminary data.</text>
</comment>
<evidence type="ECO:0000259" key="5">
    <source>
        <dbReference type="PROSITE" id="PS50931"/>
    </source>
</evidence>
<dbReference type="Proteomes" id="UP000824078">
    <property type="component" value="Unassembled WGS sequence"/>
</dbReference>
<dbReference type="GO" id="GO:0003677">
    <property type="term" value="F:DNA binding"/>
    <property type="evidence" value="ECO:0007669"/>
    <property type="project" value="UniProtKB-KW"/>
</dbReference>
<dbReference type="EMBL" id="DVMQ01000018">
    <property type="protein sequence ID" value="HIU24581.1"/>
    <property type="molecule type" value="Genomic_DNA"/>
</dbReference>
<reference evidence="6" key="2">
    <citation type="journal article" date="2021" name="PeerJ">
        <title>Extensive microbial diversity within the chicken gut microbiome revealed by metagenomics and culture.</title>
        <authorList>
            <person name="Gilroy R."/>
            <person name="Ravi A."/>
            <person name="Getino M."/>
            <person name="Pursley I."/>
            <person name="Horton D.L."/>
            <person name="Alikhan N.F."/>
            <person name="Baker D."/>
            <person name="Gharbi K."/>
            <person name="Hall N."/>
            <person name="Watson M."/>
            <person name="Adriaenssens E.M."/>
            <person name="Foster-Nyarko E."/>
            <person name="Jarju S."/>
            <person name="Secka A."/>
            <person name="Antonio M."/>
            <person name="Oren A."/>
            <person name="Chaudhuri R.R."/>
            <person name="La Ragione R."/>
            <person name="Hildebrand F."/>
            <person name="Pallen M.J."/>
        </authorList>
    </citation>
    <scope>NUCLEOTIDE SEQUENCE</scope>
    <source>
        <strain evidence="6">ChiHjej12B11-29160</strain>
    </source>
</reference>
<dbReference type="InterPro" id="IPR005119">
    <property type="entry name" value="LysR_subst-bd"/>
</dbReference>
<reference evidence="6" key="1">
    <citation type="submission" date="2020-10" db="EMBL/GenBank/DDBJ databases">
        <authorList>
            <person name="Gilroy R."/>
        </authorList>
    </citation>
    <scope>NUCLEOTIDE SEQUENCE</scope>
    <source>
        <strain evidence="6">ChiHjej12B11-29160</strain>
    </source>
</reference>
<organism evidence="6 7">
    <name type="scientific">Candidatus Coprovicinus avistercoris</name>
    <dbReference type="NCBI Taxonomy" id="2840754"/>
    <lineage>
        <taxon>Bacteria</taxon>
        <taxon>Bacillati</taxon>
        <taxon>Actinomycetota</taxon>
        <taxon>Coriobacteriia</taxon>
        <taxon>Coriobacteriales</taxon>
        <taxon>Coriobacteriaceae</taxon>
        <taxon>Coriobacteriaceae incertae sedis</taxon>
        <taxon>Candidatus Coprovicinus</taxon>
    </lineage>
</organism>